<sequence length="107" mass="11678">MKSLLRVAAAQPRGIIFLDGNRLVEREIPSGIGDAKAPLAERARNQVSVFEQGFRRQMMRFCHIVRLRKAAVTAALIAFQQVQTTGADPAIVDIHSASFQTCGQAAD</sequence>
<evidence type="ECO:0000313" key="1">
    <source>
        <dbReference type="EMBL" id="MPM74171.1"/>
    </source>
</evidence>
<gene>
    <name evidence="1" type="ORF">SDC9_121156</name>
</gene>
<dbReference type="EMBL" id="VSSQ01025795">
    <property type="protein sequence ID" value="MPM74171.1"/>
    <property type="molecule type" value="Genomic_DNA"/>
</dbReference>
<dbReference type="AlphaFoldDB" id="A0A645CB65"/>
<reference evidence="1" key="1">
    <citation type="submission" date="2019-08" db="EMBL/GenBank/DDBJ databases">
        <authorList>
            <person name="Kucharzyk K."/>
            <person name="Murdoch R.W."/>
            <person name="Higgins S."/>
            <person name="Loffler F."/>
        </authorList>
    </citation>
    <scope>NUCLEOTIDE SEQUENCE</scope>
</reference>
<accession>A0A645CB65</accession>
<comment type="caution">
    <text evidence="1">The sequence shown here is derived from an EMBL/GenBank/DDBJ whole genome shotgun (WGS) entry which is preliminary data.</text>
</comment>
<organism evidence="1">
    <name type="scientific">bioreactor metagenome</name>
    <dbReference type="NCBI Taxonomy" id="1076179"/>
    <lineage>
        <taxon>unclassified sequences</taxon>
        <taxon>metagenomes</taxon>
        <taxon>ecological metagenomes</taxon>
    </lineage>
</organism>
<name>A0A645CB65_9ZZZZ</name>
<proteinExistence type="predicted"/>
<protein>
    <submittedName>
        <fullName evidence="1">Uncharacterized protein</fullName>
    </submittedName>
</protein>